<dbReference type="AlphaFoldDB" id="A0A1I8FI90"/>
<protein>
    <submittedName>
        <fullName evidence="2">DUF4485 domain-containing protein</fullName>
    </submittedName>
</protein>
<evidence type="ECO:0000313" key="2">
    <source>
        <dbReference type="WBParaSite" id="maker-unitig_35028-snap-gene-0.2-mRNA-1"/>
    </source>
</evidence>
<reference evidence="2" key="1">
    <citation type="submission" date="2016-11" db="UniProtKB">
        <authorList>
            <consortium name="WormBaseParasite"/>
        </authorList>
    </citation>
    <scope>IDENTIFICATION</scope>
</reference>
<dbReference type="WBParaSite" id="maker-unitig_35028-snap-gene-0.2-mRNA-1">
    <property type="protein sequence ID" value="maker-unitig_35028-snap-gene-0.2-mRNA-1"/>
    <property type="gene ID" value="maker-unitig_35028-snap-gene-0.2"/>
</dbReference>
<organism evidence="1 2">
    <name type="scientific">Macrostomum lignano</name>
    <dbReference type="NCBI Taxonomy" id="282301"/>
    <lineage>
        <taxon>Eukaryota</taxon>
        <taxon>Metazoa</taxon>
        <taxon>Spiralia</taxon>
        <taxon>Lophotrochozoa</taxon>
        <taxon>Platyhelminthes</taxon>
        <taxon>Rhabditophora</taxon>
        <taxon>Macrostomorpha</taxon>
        <taxon>Macrostomida</taxon>
        <taxon>Macrostomidae</taxon>
        <taxon>Macrostomum</taxon>
    </lineage>
</organism>
<accession>A0A1I8FI90</accession>
<keyword evidence="1" id="KW-1185">Reference proteome</keyword>
<dbReference type="Proteomes" id="UP000095280">
    <property type="component" value="Unplaced"/>
</dbReference>
<sequence length="234" mass="26038">MNPVKKRFFEKLLLIAEQRRSDGGEFLRLVKHLDGTSNEQICLKYLAEAAFFSWPTPPASISVADLPNQGVKHPQQHIAIGLKILPRIESPANRWRLLFLAWRLPRESPGLGRSNLLEELIKLLPPPLPDDQLFGEKNYSEAEIANIGSRNRGNRRRPSDCRLGGGDCRLCSNGGSVPRQGQAGCTGKTSTEQILLNANQHQLQSAAVLQLSHRVTPPWLPSILPKYSRCQAKG</sequence>
<proteinExistence type="predicted"/>
<name>A0A1I8FI90_9PLAT</name>
<evidence type="ECO:0000313" key="1">
    <source>
        <dbReference type="Proteomes" id="UP000095280"/>
    </source>
</evidence>